<dbReference type="AlphaFoldDB" id="A0A0S4QW14"/>
<dbReference type="NCBIfam" id="NF041144">
    <property type="entry name" value="expansin_EXLX1"/>
    <property type="match status" value="1"/>
</dbReference>
<evidence type="ECO:0000313" key="4">
    <source>
        <dbReference type="EMBL" id="CUU59809.1"/>
    </source>
</evidence>
<dbReference type="Gene3D" id="2.40.40.10">
    <property type="entry name" value="RlpA-like domain"/>
    <property type="match status" value="1"/>
</dbReference>
<proteinExistence type="predicted"/>
<keyword evidence="5" id="KW-1185">Reference proteome</keyword>
<dbReference type="Pfam" id="PF03330">
    <property type="entry name" value="DPBB_1"/>
    <property type="match status" value="1"/>
</dbReference>
<feature type="region of interest" description="Disordered" evidence="2">
    <location>
        <begin position="66"/>
        <end position="153"/>
    </location>
</feature>
<dbReference type="CDD" id="cd22272">
    <property type="entry name" value="DPBB_EXLX1-like"/>
    <property type="match status" value="1"/>
</dbReference>
<protein>
    <submittedName>
        <fullName evidence="4">Peptidoglycan-binding domain-containing protein, expansin</fullName>
    </submittedName>
</protein>
<organism evidence="4 5">
    <name type="scientific">Parafrankia irregularis</name>
    <dbReference type="NCBI Taxonomy" id="795642"/>
    <lineage>
        <taxon>Bacteria</taxon>
        <taxon>Bacillati</taxon>
        <taxon>Actinomycetota</taxon>
        <taxon>Actinomycetes</taxon>
        <taxon>Frankiales</taxon>
        <taxon>Frankiaceae</taxon>
        <taxon>Parafrankia</taxon>
    </lineage>
</organism>
<evidence type="ECO:0000259" key="3">
    <source>
        <dbReference type="Pfam" id="PF03330"/>
    </source>
</evidence>
<evidence type="ECO:0000313" key="5">
    <source>
        <dbReference type="Proteomes" id="UP000198802"/>
    </source>
</evidence>
<accession>A0A0S4QW14</accession>
<dbReference type="RefSeq" id="WP_242666499.1">
    <property type="nucleotide sequence ID" value="NZ_FAOZ01000032.1"/>
</dbReference>
<dbReference type="InterPro" id="IPR036908">
    <property type="entry name" value="RlpA-like_sf"/>
</dbReference>
<gene>
    <name evidence="4" type="ORF">Ga0074812_13214</name>
</gene>
<dbReference type="EMBL" id="FAOZ01000032">
    <property type="protein sequence ID" value="CUU59809.1"/>
    <property type="molecule type" value="Genomic_DNA"/>
</dbReference>
<feature type="compositionally biased region" description="Low complexity" evidence="2">
    <location>
        <begin position="74"/>
        <end position="115"/>
    </location>
</feature>
<dbReference type="InterPro" id="IPR049818">
    <property type="entry name" value="Expansin_EXLX1-like"/>
</dbReference>
<evidence type="ECO:0000256" key="2">
    <source>
        <dbReference type="SAM" id="MobiDB-lite"/>
    </source>
</evidence>
<dbReference type="InterPro" id="IPR009009">
    <property type="entry name" value="RlpA-like_DPBB"/>
</dbReference>
<reference evidence="5" key="1">
    <citation type="submission" date="2015-11" db="EMBL/GenBank/DDBJ databases">
        <authorList>
            <person name="Varghese N."/>
        </authorList>
    </citation>
    <scope>NUCLEOTIDE SEQUENCE [LARGE SCALE GENOMIC DNA]</scope>
    <source>
        <strain evidence="5">DSM 45899</strain>
    </source>
</reference>
<dbReference type="InterPro" id="IPR036749">
    <property type="entry name" value="Expansin_CBD_sf"/>
</dbReference>
<feature type="domain" description="RlpA-like protein double-psi beta-barrel" evidence="3">
    <location>
        <begin position="201"/>
        <end position="252"/>
    </location>
</feature>
<keyword evidence="1" id="KW-0732">Signal</keyword>
<name>A0A0S4QW14_9ACTN</name>
<dbReference type="Gene3D" id="2.60.40.760">
    <property type="entry name" value="Expansin, cellulose-binding-like domain"/>
    <property type="match status" value="1"/>
</dbReference>
<evidence type="ECO:0000256" key="1">
    <source>
        <dbReference type="ARBA" id="ARBA00022729"/>
    </source>
</evidence>
<dbReference type="SUPFAM" id="SSF49590">
    <property type="entry name" value="PHL pollen allergen"/>
    <property type="match status" value="1"/>
</dbReference>
<sequence length="354" mass="35530">MLPSSPCSPSRAAAALLRRAVIGTATTAGVAIMITGCWPLGDGASSRPLAAATAAPVTGTAAAVPPSGFGGHIPTTTPGDTAGATAAAPGSDPALGSGQPAAPPAGSTATGSTAGRPPSSPGAGTAISTPAAAAPAQPPAPPPAQPLAAPASGRIQPGTVYRGRATHYGADGGGNCMFDRLNDPAMPVVAMNEADYETARACGAYIQVTGPGGSVVVKVTDRCPECAPGQLDLSEQAFARIAGGVPGLVDVTWRLASPSGLGAVQYKVKEGSSAYWLALQVRQHRNLVTSLEVRVNGVWTPLRREMWNYFIAPNGLGPGPFTVRITDVFGERLVHTVSLSPGTTQQATGQFAQR</sequence>
<feature type="compositionally biased region" description="Pro residues" evidence="2">
    <location>
        <begin position="136"/>
        <end position="145"/>
    </location>
</feature>
<dbReference type="SUPFAM" id="SSF50685">
    <property type="entry name" value="Barwin-like endoglucanases"/>
    <property type="match status" value="1"/>
</dbReference>
<dbReference type="PANTHER" id="PTHR31836">
    <property type="match status" value="1"/>
</dbReference>
<dbReference type="InterPro" id="IPR051477">
    <property type="entry name" value="Expansin_CellWall"/>
</dbReference>
<dbReference type="Proteomes" id="UP000198802">
    <property type="component" value="Unassembled WGS sequence"/>
</dbReference>
<dbReference type="PANTHER" id="PTHR31836:SF21">
    <property type="entry name" value="EXPANSIN-LIKE PROTEIN 7"/>
    <property type="match status" value="1"/>
</dbReference>